<dbReference type="AlphaFoldDB" id="A0AAD1U7I3"/>
<dbReference type="EMBL" id="CAMPGE010004852">
    <property type="protein sequence ID" value="CAI2363702.1"/>
    <property type="molecule type" value="Genomic_DNA"/>
</dbReference>
<proteinExistence type="predicted"/>
<feature type="compositionally biased region" description="Polar residues" evidence="1">
    <location>
        <begin position="48"/>
        <end position="60"/>
    </location>
</feature>
<feature type="region of interest" description="Disordered" evidence="1">
    <location>
        <begin position="42"/>
        <end position="61"/>
    </location>
</feature>
<keyword evidence="3" id="KW-1185">Reference proteome</keyword>
<comment type="caution">
    <text evidence="2">The sequence shown here is derived from an EMBL/GenBank/DDBJ whole genome shotgun (WGS) entry which is preliminary data.</text>
</comment>
<reference evidence="2" key="1">
    <citation type="submission" date="2023-07" db="EMBL/GenBank/DDBJ databases">
        <authorList>
            <consortium name="AG Swart"/>
            <person name="Singh M."/>
            <person name="Singh A."/>
            <person name="Seah K."/>
            <person name="Emmerich C."/>
        </authorList>
    </citation>
    <scope>NUCLEOTIDE SEQUENCE</scope>
    <source>
        <strain evidence="2">DP1</strain>
    </source>
</reference>
<protein>
    <submittedName>
        <fullName evidence="2">Uncharacterized protein</fullName>
    </submittedName>
</protein>
<organism evidence="2 3">
    <name type="scientific">Euplotes crassus</name>
    <dbReference type="NCBI Taxonomy" id="5936"/>
    <lineage>
        <taxon>Eukaryota</taxon>
        <taxon>Sar</taxon>
        <taxon>Alveolata</taxon>
        <taxon>Ciliophora</taxon>
        <taxon>Intramacronucleata</taxon>
        <taxon>Spirotrichea</taxon>
        <taxon>Hypotrichia</taxon>
        <taxon>Euplotida</taxon>
        <taxon>Euplotidae</taxon>
        <taxon>Moneuplotes</taxon>
    </lineage>
</organism>
<dbReference type="Proteomes" id="UP001295684">
    <property type="component" value="Unassembled WGS sequence"/>
</dbReference>
<accession>A0AAD1U7I3</accession>
<sequence length="258" mass="30549">MESRRLLSPFNRSRRVDLILQKAAKIQNKGLHGHKNLSFLKSPKKTSRSISTMKSPCSQQTEEELSNHVKKPSLPWKEPKAHARTRLQGFRRSNTIMKKNSKINLNRYIKSSSSKSRENLNRSERLDKHTFTRINFSRQRLTNSFSKKKITVAELNNYLNLNNTEDSRNGCFSEDRSPRRIALKNERIVLLSQKRRSKRITQSHHNLTKIFNKKQKFRKKRKITGIHDINIHLELKFNPMVLLNNGYKHYRYIPFSKK</sequence>
<gene>
    <name evidence="2" type="ORF">ECRASSUSDP1_LOCUS5039</name>
</gene>
<name>A0AAD1U7I3_EUPCR</name>
<evidence type="ECO:0000313" key="2">
    <source>
        <dbReference type="EMBL" id="CAI2363702.1"/>
    </source>
</evidence>
<evidence type="ECO:0000256" key="1">
    <source>
        <dbReference type="SAM" id="MobiDB-lite"/>
    </source>
</evidence>
<evidence type="ECO:0000313" key="3">
    <source>
        <dbReference type="Proteomes" id="UP001295684"/>
    </source>
</evidence>